<feature type="compositionally biased region" description="Basic and acidic residues" evidence="1">
    <location>
        <begin position="51"/>
        <end position="76"/>
    </location>
</feature>
<dbReference type="PANTHER" id="PTHR33050">
    <property type="entry name" value="REVERSE TRANSCRIPTASE DOMAIN-CONTAINING PROTEIN"/>
    <property type="match status" value="1"/>
</dbReference>
<organism evidence="3 4">
    <name type="scientific">Streblomastix strix</name>
    <dbReference type="NCBI Taxonomy" id="222440"/>
    <lineage>
        <taxon>Eukaryota</taxon>
        <taxon>Metamonada</taxon>
        <taxon>Preaxostyla</taxon>
        <taxon>Oxymonadida</taxon>
        <taxon>Streblomastigidae</taxon>
        <taxon>Streblomastix</taxon>
    </lineage>
</organism>
<proteinExistence type="predicted"/>
<dbReference type="InterPro" id="IPR000477">
    <property type="entry name" value="RT_dom"/>
</dbReference>
<evidence type="ECO:0000313" key="4">
    <source>
        <dbReference type="Proteomes" id="UP000324800"/>
    </source>
</evidence>
<dbReference type="InterPro" id="IPR043128">
    <property type="entry name" value="Rev_trsase/Diguanyl_cyclase"/>
</dbReference>
<sequence>LHGLKTCPQNSPKATKPVQDPRNCNKNSTPKTRQRQCPTPSLTSRNSWIDQGRKEEKRKGIDLENRETDKENREILDGNGKTNSEILGIMGNSYHERFHPLCIYPQLERQPEDNQATMLVKDYEILWNGRRSERVQDNMGKLIEREHCNTDEKGINQMVLPDVHDKESIREMEKDTRCECVDQGIADMHFKMHDSNENNHYTYSAIPFGTKHSPIYFATAMEPIMQEIRMKSEIRIINYVDNILLLHQNKEYLKNMTQKVIETLIYFGFTTNIKREGQPKLTVILQGREWNLTNAAGKNETEEAVTFQHDLYNRRRQIKTGMEITKAQAARMRGWNKTITMNKTAILYKNWGITKHRGNIPAQLIQTPPQTTVTTDAAPNAWGSILEKELKMITMAQRTWNKSQANLTSNIREIKAITQGQRNFAKVLENSHIQSIAIRSDNSAAVFDIKKWRASISLIKEIKQVHQTTERLGIQIYISHLL</sequence>
<dbReference type="InterPro" id="IPR043502">
    <property type="entry name" value="DNA/RNA_pol_sf"/>
</dbReference>
<evidence type="ECO:0000256" key="1">
    <source>
        <dbReference type="SAM" id="MobiDB-lite"/>
    </source>
</evidence>
<feature type="non-terminal residue" evidence="3">
    <location>
        <position position="1"/>
    </location>
</feature>
<dbReference type="Gene3D" id="3.10.10.10">
    <property type="entry name" value="HIV Type 1 Reverse Transcriptase, subunit A, domain 1"/>
    <property type="match status" value="1"/>
</dbReference>
<name>A0A5J4UFB0_9EUKA</name>
<gene>
    <name evidence="3" type="ORF">EZS28_035548</name>
</gene>
<comment type="caution">
    <text evidence="3">The sequence shown here is derived from an EMBL/GenBank/DDBJ whole genome shotgun (WGS) entry which is preliminary data.</text>
</comment>
<dbReference type="SUPFAM" id="SSF56672">
    <property type="entry name" value="DNA/RNA polymerases"/>
    <property type="match status" value="1"/>
</dbReference>
<dbReference type="AlphaFoldDB" id="A0A5J4UFB0"/>
<dbReference type="InterPro" id="IPR052055">
    <property type="entry name" value="Hepadnavirus_pol/RT"/>
</dbReference>
<evidence type="ECO:0000259" key="2">
    <source>
        <dbReference type="Pfam" id="PF00078"/>
    </source>
</evidence>
<dbReference type="Pfam" id="PF00078">
    <property type="entry name" value="RVT_1"/>
    <property type="match status" value="1"/>
</dbReference>
<dbReference type="EMBL" id="SNRW01016864">
    <property type="protein sequence ID" value="KAA6368924.1"/>
    <property type="molecule type" value="Genomic_DNA"/>
</dbReference>
<dbReference type="PANTHER" id="PTHR33050:SF7">
    <property type="entry name" value="RIBONUCLEASE H"/>
    <property type="match status" value="1"/>
</dbReference>
<dbReference type="Proteomes" id="UP000324800">
    <property type="component" value="Unassembled WGS sequence"/>
</dbReference>
<dbReference type="Gene3D" id="3.30.70.270">
    <property type="match status" value="1"/>
</dbReference>
<feature type="region of interest" description="Disordered" evidence="1">
    <location>
        <begin position="1"/>
        <end position="79"/>
    </location>
</feature>
<protein>
    <recommendedName>
        <fullName evidence="2">Reverse transcriptase domain-containing protein</fullName>
    </recommendedName>
</protein>
<evidence type="ECO:0000313" key="3">
    <source>
        <dbReference type="EMBL" id="KAA6368924.1"/>
    </source>
</evidence>
<reference evidence="3 4" key="1">
    <citation type="submission" date="2019-03" db="EMBL/GenBank/DDBJ databases">
        <title>Single cell metagenomics reveals metabolic interactions within the superorganism composed of flagellate Streblomastix strix and complex community of Bacteroidetes bacteria on its surface.</title>
        <authorList>
            <person name="Treitli S.C."/>
            <person name="Kolisko M."/>
            <person name="Husnik F."/>
            <person name="Keeling P."/>
            <person name="Hampl V."/>
        </authorList>
    </citation>
    <scope>NUCLEOTIDE SEQUENCE [LARGE SCALE GENOMIC DNA]</scope>
    <source>
        <strain evidence="3">ST1C</strain>
    </source>
</reference>
<accession>A0A5J4UFB0</accession>
<feature type="domain" description="Reverse transcriptase" evidence="2">
    <location>
        <begin position="185"/>
        <end position="272"/>
    </location>
</feature>
<feature type="compositionally biased region" description="Polar residues" evidence="1">
    <location>
        <begin position="22"/>
        <end position="49"/>
    </location>
</feature>